<keyword evidence="11" id="KW-0830">Ubiquinone</keyword>
<dbReference type="PROSITE" id="PS00645">
    <property type="entry name" value="COMPLEX1_51K_2"/>
    <property type="match status" value="1"/>
</dbReference>
<accession>A0A3B1DRK2</accession>
<dbReference type="EMBL" id="UOGK01000254">
    <property type="protein sequence ID" value="VAX39513.1"/>
    <property type="molecule type" value="Genomic_DNA"/>
</dbReference>
<dbReference type="PANTHER" id="PTHR11780:SF10">
    <property type="entry name" value="NADH DEHYDROGENASE [UBIQUINONE] FLAVOPROTEIN 1, MITOCHONDRIAL"/>
    <property type="match status" value="1"/>
</dbReference>
<dbReference type="AlphaFoldDB" id="A0A3B1DRK2"/>
<dbReference type="PANTHER" id="PTHR11780">
    <property type="entry name" value="NADH-UBIQUINONE OXIDOREDUCTASE FLAVOPROTEIN 1 NDUFV1"/>
    <property type="match status" value="1"/>
</dbReference>
<comment type="cofactor">
    <cofactor evidence="2">
        <name>[4Fe-4S] cluster</name>
        <dbReference type="ChEBI" id="CHEBI:49883"/>
    </cofactor>
</comment>
<dbReference type="GO" id="GO:0003954">
    <property type="term" value="F:NADH dehydrogenase activity"/>
    <property type="evidence" value="ECO:0007669"/>
    <property type="project" value="TreeGrafter"/>
</dbReference>
<proteinExistence type="inferred from homology"/>
<protein>
    <submittedName>
        <fullName evidence="11">NADH-ubiquinone oxidoreductase chain F</fullName>
        <ecNumber evidence="11">1.6.5.3</ecNumber>
    </submittedName>
</protein>
<keyword evidence="5" id="KW-0285">Flavoprotein</keyword>
<dbReference type="GO" id="GO:0046872">
    <property type="term" value="F:metal ion binding"/>
    <property type="evidence" value="ECO:0007669"/>
    <property type="project" value="UniProtKB-KW"/>
</dbReference>
<keyword evidence="7" id="KW-0479">Metal-binding</keyword>
<dbReference type="GO" id="GO:0008137">
    <property type="term" value="F:NADH dehydrogenase (ubiquinone) activity"/>
    <property type="evidence" value="ECO:0007669"/>
    <property type="project" value="InterPro"/>
</dbReference>
<keyword evidence="11" id="KW-0560">Oxidoreductase</keyword>
<evidence type="ECO:0000259" key="10">
    <source>
        <dbReference type="SMART" id="SM00928"/>
    </source>
</evidence>
<evidence type="ECO:0000256" key="8">
    <source>
        <dbReference type="ARBA" id="ARBA00023004"/>
    </source>
</evidence>
<comment type="similarity">
    <text evidence="3">Belongs to the complex I 51 kDa subunit family.</text>
</comment>
<dbReference type="Gene3D" id="3.40.50.11540">
    <property type="entry name" value="NADH-ubiquinone oxidoreductase 51kDa subunit"/>
    <property type="match status" value="1"/>
</dbReference>
<name>A0A3B1DRK2_9ZZZZ</name>
<dbReference type="InterPro" id="IPR050837">
    <property type="entry name" value="ComplexI_51kDa_subunit"/>
</dbReference>
<dbReference type="InterPro" id="IPR019554">
    <property type="entry name" value="Soluble_ligand-bd"/>
</dbReference>
<evidence type="ECO:0000256" key="2">
    <source>
        <dbReference type="ARBA" id="ARBA00001966"/>
    </source>
</evidence>
<dbReference type="Gene3D" id="3.10.20.600">
    <property type="match status" value="1"/>
</dbReference>
<organism evidence="11">
    <name type="scientific">hydrothermal vent metagenome</name>
    <dbReference type="NCBI Taxonomy" id="652676"/>
    <lineage>
        <taxon>unclassified sequences</taxon>
        <taxon>metagenomes</taxon>
        <taxon>ecological metagenomes</taxon>
    </lineage>
</organism>
<dbReference type="SUPFAM" id="SSF142019">
    <property type="entry name" value="Nqo1 FMN-binding domain-like"/>
    <property type="match status" value="1"/>
</dbReference>
<dbReference type="FunFam" id="1.20.1440.230:FF:000001">
    <property type="entry name" value="Mitochondrial NADH dehydrogenase flavoprotein 1"/>
    <property type="match status" value="1"/>
</dbReference>
<evidence type="ECO:0000256" key="5">
    <source>
        <dbReference type="ARBA" id="ARBA00022630"/>
    </source>
</evidence>
<gene>
    <name evidence="11" type="ORF">MNBD_PLANCTO03-1107</name>
</gene>
<dbReference type="EC" id="1.6.5.3" evidence="11"/>
<evidence type="ECO:0000256" key="4">
    <source>
        <dbReference type="ARBA" id="ARBA00022485"/>
    </source>
</evidence>
<evidence type="ECO:0000256" key="7">
    <source>
        <dbReference type="ARBA" id="ARBA00022723"/>
    </source>
</evidence>
<evidence type="ECO:0000256" key="1">
    <source>
        <dbReference type="ARBA" id="ARBA00001917"/>
    </source>
</evidence>
<evidence type="ECO:0000256" key="6">
    <source>
        <dbReference type="ARBA" id="ARBA00022643"/>
    </source>
</evidence>
<reference evidence="11" key="1">
    <citation type="submission" date="2018-06" db="EMBL/GenBank/DDBJ databases">
        <authorList>
            <person name="Zhirakovskaya E."/>
        </authorList>
    </citation>
    <scope>NUCLEOTIDE SEQUENCE</scope>
</reference>
<dbReference type="SUPFAM" id="SSF140490">
    <property type="entry name" value="Nqo1C-terminal domain-like"/>
    <property type="match status" value="1"/>
</dbReference>
<dbReference type="Gene3D" id="1.20.1440.230">
    <property type="entry name" value="NADH-ubiquinone oxidoreductase 51kDa subunit, iron-sulphur binding domain"/>
    <property type="match status" value="1"/>
</dbReference>
<dbReference type="SMART" id="SM00928">
    <property type="entry name" value="NADH_4Fe-4S"/>
    <property type="match status" value="1"/>
</dbReference>
<sequence length="309" mass="33427">EQALAEAYEHGIFGEKGLQNSEANTGGERFRVDCYVHRGAGAYICGEETALLEAIEGKRGWPRIKPPFPAVQGLFGRPTIINNVETLCHLQLIFNEGAEAFTAQGVESSIGGPPSYGTKLMGMSGHVERPGVYEFELGIPLRKFVEDHCGGVRNGKKFKGAIPGGVSMGILGPDQYDAELDFDIGRKYGVLGLGTACPTVFDEDTDMTAVARNIARFYKHESCGQCTPCREGSGWVYQLMCRITEGDARNRDLDIALEVAESMGTMPGTTICGLADGNNFAMKTLIGKYREEFEAKLQKTFVTATVGAS</sequence>
<keyword evidence="4" id="KW-0004">4Fe-4S</keyword>
<keyword evidence="8" id="KW-0408">Iron</keyword>
<feature type="non-terminal residue" evidence="11">
    <location>
        <position position="1"/>
    </location>
</feature>
<evidence type="ECO:0000256" key="3">
    <source>
        <dbReference type="ARBA" id="ARBA00007523"/>
    </source>
</evidence>
<dbReference type="Pfam" id="PF01512">
    <property type="entry name" value="Complex1_51K"/>
    <property type="match status" value="1"/>
</dbReference>
<dbReference type="Pfam" id="PF10531">
    <property type="entry name" value="SLBB"/>
    <property type="match status" value="1"/>
</dbReference>
<evidence type="ECO:0000256" key="9">
    <source>
        <dbReference type="ARBA" id="ARBA00023014"/>
    </source>
</evidence>
<dbReference type="InterPro" id="IPR011538">
    <property type="entry name" value="Nuo51_FMN-bd"/>
</dbReference>
<evidence type="ECO:0000313" key="11">
    <source>
        <dbReference type="EMBL" id="VAX39513.1"/>
    </source>
</evidence>
<dbReference type="GO" id="GO:0051539">
    <property type="term" value="F:4 iron, 4 sulfur cluster binding"/>
    <property type="evidence" value="ECO:0007669"/>
    <property type="project" value="UniProtKB-KW"/>
</dbReference>
<dbReference type="InterPro" id="IPR019575">
    <property type="entry name" value="Nuop51_4Fe4S-bd"/>
</dbReference>
<keyword evidence="9" id="KW-0411">Iron-sulfur</keyword>
<dbReference type="GO" id="GO:0045333">
    <property type="term" value="P:cellular respiration"/>
    <property type="evidence" value="ECO:0007669"/>
    <property type="project" value="TreeGrafter"/>
</dbReference>
<feature type="domain" description="NADH-ubiquinone oxidoreductase 51kDa subunit iron-sulphur binding" evidence="10">
    <location>
        <begin position="208"/>
        <end position="253"/>
    </location>
</feature>
<keyword evidence="6" id="KW-0288">FMN</keyword>
<dbReference type="GO" id="GO:0010181">
    <property type="term" value="F:FMN binding"/>
    <property type="evidence" value="ECO:0007669"/>
    <property type="project" value="InterPro"/>
</dbReference>
<dbReference type="InterPro" id="IPR037207">
    <property type="entry name" value="Nuop51_4Fe4S-bd_sf"/>
</dbReference>
<dbReference type="InterPro" id="IPR001949">
    <property type="entry name" value="NADH-UbQ_OxRdtase_51kDa_CS"/>
</dbReference>
<comment type="cofactor">
    <cofactor evidence="1">
        <name>FMN</name>
        <dbReference type="ChEBI" id="CHEBI:58210"/>
    </cofactor>
</comment>
<dbReference type="InterPro" id="IPR037225">
    <property type="entry name" value="Nuo51_FMN-bd_sf"/>
</dbReference>
<dbReference type="Pfam" id="PF10589">
    <property type="entry name" value="NADH_4Fe-4S"/>
    <property type="match status" value="1"/>
</dbReference>
<dbReference type="SUPFAM" id="SSF142984">
    <property type="entry name" value="Nqo1 middle domain-like"/>
    <property type="match status" value="1"/>
</dbReference>